<dbReference type="PANTHER" id="PTHR38248">
    <property type="entry name" value="FUNK1 6"/>
    <property type="match status" value="1"/>
</dbReference>
<protein>
    <recommendedName>
        <fullName evidence="2">Fungal-type protein kinase domain-containing protein</fullName>
    </recommendedName>
</protein>
<name>A0A8H3E7G5_9AGAM</name>
<feature type="region of interest" description="Disordered" evidence="1">
    <location>
        <begin position="1"/>
        <end position="29"/>
    </location>
</feature>
<feature type="compositionally biased region" description="Polar residues" evidence="1">
    <location>
        <begin position="407"/>
        <end position="418"/>
    </location>
</feature>
<organism evidence="3 4">
    <name type="scientific">Rhizoctonia solani</name>
    <dbReference type="NCBI Taxonomy" id="456999"/>
    <lineage>
        <taxon>Eukaryota</taxon>
        <taxon>Fungi</taxon>
        <taxon>Dikarya</taxon>
        <taxon>Basidiomycota</taxon>
        <taxon>Agaricomycotina</taxon>
        <taxon>Agaricomycetes</taxon>
        <taxon>Cantharellales</taxon>
        <taxon>Ceratobasidiaceae</taxon>
        <taxon>Rhizoctonia</taxon>
    </lineage>
</organism>
<dbReference type="EMBL" id="CAJNJQ010005563">
    <property type="protein sequence ID" value="CAE7219840.1"/>
    <property type="molecule type" value="Genomic_DNA"/>
</dbReference>
<dbReference type="Pfam" id="PF17667">
    <property type="entry name" value="Pkinase_fungal"/>
    <property type="match status" value="1"/>
</dbReference>
<gene>
    <name evidence="3" type="ORF">RDB_LOCUS165349</name>
</gene>
<feature type="region of interest" description="Disordered" evidence="1">
    <location>
        <begin position="380"/>
        <end position="423"/>
    </location>
</feature>
<evidence type="ECO:0000259" key="2">
    <source>
        <dbReference type="Pfam" id="PF17667"/>
    </source>
</evidence>
<evidence type="ECO:0000313" key="4">
    <source>
        <dbReference type="Proteomes" id="UP000663827"/>
    </source>
</evidence>
<proteinExistence type="predicted"/>
<feature type="non-terminal residue" evidence="3">
    <location>
        <position position="1"/>
    </location>
</feature>
<accession>A0A8H3E7G5</accession>
<dbReference type="Proteomes" id="UP000663827">
    <property type="component" value="Unassembled WGS sequence"/>
</dbReference>
<dbReference type="InterPro" id="IPR040976">
    <property type="entry name" value="Pkinase_fungal"/>
</dbReference>
<feature type="compositionally biased region" description="Polar residues" evidence="1">
    <location>
        <begin position="15"/>
        <end position="29"/>
    </location>
</feature>
<feature type="domain" description="Fungal-type protein kinase" evidence="2">
    <location>
        <begin position="149"/>
        <end position="476"/>
    </location>
</feature>
<reference evidence="3" key="1">
    <citation type="submission" date="2021-01" db="EMBL/GenBank/DDBJ databases">
        <authorList>
            <person name="Kaushik A."/>
        </authorList>
    </citation>
    <scope>NUCLEOTIDE SEQUENCE</scope>
    <source>
        <strain evidence="3">AG5</strain>
    </source>
</reference>
<dbReference type="AlphaFoldDB" id="A0A8H3E7G5"/>
<evidence type="ECO:0000256" key="1">
    <source>
        <dbReference type="SAM" id="MobiDB-lite"/>
    </source>
</evidence>
<dbReference type="PANTHER" id="PTHR38248:SF2">
    <property type="entry name" value="FUNK1 11"/>
    <property type="match status" value="1"/>
</dbReference>
<evidence type="ECO:0000313" key="3">
    <source>
        <dbReference type="EMBL" id="CAE7219840.1"/>
    </source>
</evidence>
<feature type="region of interest" description="Disordered" evidence="1">
    <location>
        <begin position="129"/>
        <end position="150"/>
    </location>
</feature>
<comment type="caution">
    <text evidence="3">The sequence shown here is derived from an EMBL/GenBank/DDBJ whole genome shotgun (WGS) entry which is preliminary data.</text>
</comment>
<sequence length="478" mass="54068">MATTHPDSPVRPRHTQSVEYQSASVTESRNSLMRDIPEVPEVSLTGLMDSVLYLAPTEEVDKVCKQLIANGDIVNPETNARWKCLPEDPKDVANGNGHAEFRVFKFFEQIADAINRSCSKVETRPKLRVTGTTKPVSHRDNTSRPDGYFELSSTNTGTPASWADIVMPMEFKNKDGAADKIDDYHKMMWSLNVVMRTDARRRFVHGLTCENTTGRLWYGDRSDIVVSEGFDVNKKWRCLVRIILSTLLARKDQLGYDPSVVAHLFDKPKSEPVYDITIYNSKTKDATIYRTIDVISDAGADNSVGRGTRVWSTQEMKDGEPVGPVYVLKGIWVHPDRPAEHAILEEIRKKQSDYSQYFLTPVNHGFAPLDPTNAPVPFDTHSPLGRKRDWKPTEQVLDMRPSDSMDTKTPSGTRNSVGPDQVAKPAEEGFRDFHRLSTDPRQLYWIVFKERGTPVHDLTDFTKVFTAIRGAWEGKRNP</sequence>